<proteinExistence type="inferred from homology"/>
<evidence type="ECO:0000313" key="11">
    <source>
        <dbReference type="RefSeq" id="XP_002741831.1"/>
    </source>
</evidence>
<evidence type="ECO:0000256" key="7">
    <source>
        <dbReference type="PROSITE-ProRule" id="PRU10141"/>
    </source>
</evidence>
<dbReference type="PROSITE" id="PS50011">
    <property type="entry name" value="PROTEIN_KINASE_DOM"/>
    <property type="match status" value="1"/>
</dbReference>
<keyword evidence="6 7" id="KW-0067">ATP-binding</keyword>
<keyword evidence="5" id="KW-0418">Kinase</keyword>
<dbReference type="Proteomes" id="UP000694865">
    <property type="component" value="Unplaced"/>
</dbReference>
<evidence type="ECO:0000256" key="5">
    <source>
        <dbReference type="ARBA" id="ARBA00022777"/>
    </source>
</evidence>
<keyword evidence="10" id="KW-1185">Reference proteome</keyword>
<protein>
    <submittedName>
        <fullName evidence="11">Cyclin-dependent kinase 6-like</fullName>
    </submittedName>
</protein>
<evidence type="ECO:0000256" key="4">
    <source>
        <dbReference type="ARBA" id="ARBA00022741"/>
    </source>
</evidence>
<dbReference type="GeneID" id="100371039"/>
<dbReference type="Gene3D" id="3.30.200.20">
    <property type="entry name" value="Phosphorylase Kinase, domain 1"/>
    <property type="match status" value="1"/>
</dbReference>
<dbReference type="PROSITE" id="PS00107">
    <property type="entry name" value="PROTEIN_KINASE_ATP"/>
    <property type="match status" value="1"/>
</dbReference>
<dbReference type="RefSeq" id="XP_002741831.1">
    <property type="nucleotide sequence ID" value="XM_002741785.2"/>
</dbReference>
<gene>
    <name evidence="11" type="primary">LOC100371039</name>
</gene>
<dbReference type="SMART" id="SM00220">
    <property type="entry name" value="S_TKc"/>
    <property type="match status" value="1"/>
</dbReference>
<reference evidence="11" key="1">
    <citation type="submission" date="2025-08" db="UniProtKB">
        <authorList>
            <consortium name="RefSeq"/>
        </authorList>
    </citation>
    <scope>IDENTIFICATION</scope>
    <source>
        <tissue evidence="11">Testes</tissue>
    </source>
</reference>
<dbReference type="Pfam" id="PF00069">
    <property type="entry name" value="Pkinase"/>
    <property type="match status" value="1"/>
</dbReference>
<dbReference type="PANTHER" id="PTHR24056:SF472">
    <property type="entry name" value="CYCLIN-DEPENDENT KINASE 4, ISOFORM A"/>
    <property type="match status" value="1"/>
</dbReference>
<evidence type="ECO:0000256" key="2">
    <source>
        <dbReference type="ARBA" id="ARBA00022527"/>
    </source>
</evidence>
<dbReference type="InterPro" id="IPR000719">
    <property type="entry name" value="Prot_kinase_dom"/>
</dbReference>
<evidence type="ECO:0000256" key="6">
    <source>
        <dbReference type="ARBA" id="ARBA00022840"/>
    </source>
</evidence>
<accession>A0ABM0H130</accession>
<keyword evidence="4 7" id="KW-0547">Nucleotide-binding</keyword>
<feature type="domain" description="Protein kinase" evidence="9">
    <location>
        <begin position="14"/>
        <end position="300"/>
    </location>
</feature>
<dbReference type="InterPro" id="IPR050108">
    <property type="entry name" value="CDK"/>
</dbReference>
<dbReference type="InterPro" id="IPR008271">
    <property type="entry name" value="Ser/Thr_kinase_AS"/>
</dbReference>
<keyword evidence="2 8" id="KW-0723">Serine/threonine-protein kinase</keyword>
<evidence type="ECO:0000256" key="3">
    <source>
        <dbReference type="ARBA" id="ARBA00022679"/>
    </source>
</evidence>
<name>A0ABM0H130_SACKO</name>
<dbReference type="InterPro" id="IPR017441">
    <property type="entry name" value="Protein_kinase_ATP_BS"/>
</dbReference>
<dbReference type="Gene3D" id="1.10.510.10">
    <property type="entry name" value="Transferase(Phosphotransferase) domain 1"/>
    <property type="match status" value="1"/>
</dbReference>
<evidence type="ECO:0000259" key="9">
    <source>
        <dbReference type="PROSITE" id="PS50011"/>
    </source>
</evidence>
<evidence type="ECO:0000256" key="8">
    <source>
        <dbReference type="RuleBase" id="RU000304"/>
    </source>
</evidence>
<dbReference type="PROSITE" id="PS00108">
    <property type="entry name" value="PROTEIN_KINASE_ST"/>
    <property type="match status" value="1"/>
</dbReference>
<dbReference type="SUPFAM" id="SSF56112">
    <property type="entry name" value="Protein kinase-like (PK-like)"/>
    <property type="match status" value="1"/>
</dbReference>
<feature type="binding site" evidence="7">
    <location>
        <position position="43"/>
    </location>
    <ligand>
        <name>ATP</name>
        <dbReference type="ChEBI" id="CHEBI:30616"/>
    </ligand>
</feature>
<dbReference type="PANTHER" id="PTHR24056">
    <property type="entry name" value="CELL DIVISION PROTEIN KINASE"/>
    <property type="match status" value="1"/>
</dbReference>
<sequence length="309" mass="34948">MSIFNQLYDAKKQYEEVAEIGTGAYGTVYKARDLETGRYVALKKVRVQTGEDGMPLSTIREIAMLKQLEKFEHPNVVRLLDVYHGGRTDLETRLTLVFEHIDQDLSTYLEKCPSPGLGPEKIRDLSRQLVCGVDFLHSHRILHRDLKPQNILITGRGEVKLADFGLARVYGFQMALTSVVVTLWYRAPEVLLQGRYATPVDMWSVGCIIAELFTRLPLFRGTSDIDQLHKIFDIIGLPAKAEWPDSVSVPWNAFRPSPPRSLKKIIPELCEDSADLLQNLLTFDPSQRSSAQDTLSHGYFKTEDGQSVI</sequence>
<keyword evidence="3" id="KW-0808">Transferase</keyword>
<comment type="similarity">
    <text evidence="1">Belongs to the protein kinase superfamily. CMGC Ser/Thr protein kinase family. CDC2/CDKX subfamily.</text>
</comment>
<evidence type="ECO:0000313" key="10">
    <source>
        <dbReference type="Proteomes" id="UP000694865"/>
    </source>
</evidence>
<dbReference type="CDD" id="cd07838">
    <property type="entry name" value="STKc_CDK4_6_like"/>
    <property type="match status" value="1"/>
</dbReference>
<organism evidence="10 11">
    <name type="scientific">Saccoglossus kowalevskii</name>
    <name type="common">Acorn worm</name>
    <dbReference type="NCBI Taxonomy" id="10224"/>
    <lineage>
        <taxon>Eukaryota</taxon>
        <taxon>Metazoa</taxon>
        <taxon>Hemichordata</taxon>
        <taxon>Enteropneusta</taxon>
        <taxon>Harrimaniidae</taxon>
        <taxon>Saccoglossus</taxon>
    </lineage>
</organism>
<evidence type="ECO:0000256" key="1">
    <source>
        <dbReference type="ARBA" id="ARBA00006485"/>
    </source>
</evidence>
<dbReference type="InterPro" id="IPR011009">
    <property type="entry name" value="Kinase-like_dom_sf"/>
</dbReference>